<keyword evidence="6" id="KW-0489">Methyltransferase</keyword>
<evidence type="ECO:0000256" key="2">
    <source>
        <dbReference type="ARBA" id="ARBA00004760"/>
    </source>
</evidence>
<evidence type="ECO:0000256" key="15">
    <source>
        <dbReference type="SAM" id="Phobius"/>
    </source>
</evidence>
<dbReference type="OrthoDB" id="412182at2759"/>
<sequence>MEDHGNDVGGVPAGFQKLAQNLSLDQHGLAEPVDVPHLYESHHAQQSSGPAVPAAASAVTADDVAAIAANIDAPPASLSTPAVPAATAAPAHDDNVDVLDKAGAAAFAAPPAHDDDVDVLDKAGAAAVAVPREPVAQPSPAVAAAAMQLPSRSSASTSAAAATKSGPAEAKMAPGGKVRLTNYPTIANAPLPAEGNGTFNNYHLAALIFFAPAVVLRIVPFVNPKWFGWFSYFVLMAVFGLPVTIAYWIAVAKFGPRINEKVALPGRPIEHYMDIRDPELRAKYHGNNKIPYQTFHDAYFAGKIEPKMDYLELLEYRADWCSFVLTWDQFRFVLFQMVPEVIMHTAKQDETQIQDNYDRGDDFYAWFLGPQMIYTSGIISDPHRKETLEELQDNKLNLVCSKLALKPSDRVLDIGCGWGTFAAFAAKNYGCDVTGVTLAKTQTRFGNDRLRKNGIDPSQARILNLDYRDIPVQPGHYNKIISLEMAEHVGIRHYGKFLRDVYTLLDDDGVFVFQVAGLRPAWQHGGLHWGIFMNRDVFPGADASLPLGWVVTQLEKAGFEIRSVDVAGVHYSATILRWAENWESNRAQVVAKYGEEMFRRWRHFLWSSVIVAREGDSSVFQFVLHKNLNAFHRIEGVESHGGLLPRPPIANFTSVYK</sequence>
<dbReference type="Pfam" id="PF02353">
    <property type="entry name" value="CMAS"/>
    <property type="match status" value="1"/>
</dbReference>
<evidence type="ECO:0000256" key="12">
    <source>
        <dbReference type="ARBA" id="ARBA00023098"/>
    </source>
</evidence>
<evidence type="ECO:0000256" key="13">
    <source>
        <dbReference type="ARBA" id="ARBA00023136"/>
    </source>
</evidence>
<dbReference type="PANTHER" id="PTHR45197:SF1">
    <property type="entry name" value="SPHINGOLIPID C9-METHYLTRANSFERASE A-RELATED"/>
    <property type="match status" value="1"/>
</dbReference>
<keyword evidence="8" id="KW-0949">S-adenosyl-L-methionine</keyword>
<dbReference type="PANTHER" id="PTHR45197">
    <property type="entry name" value="SYNTHASE, PUTATIVE (AFU_ORTHOLOGUE AFUA_7G04190)-RELATED"/>
    <property type="match status" value="1"/>
</dbReference>
<keyword evidence="5" id="KW-0444">Lipid biosynthesis</keyword>
<keyword evidence="17" id="KW-1185">Reference proteome</keyword>
<evidence type="ECO:0000313" key="16">
    <source>
        <dbReference type="EMBL" id="SPO39749.1"/>
    </source>
</evidence>
<dbReference type="EC" id="2.1.1.317" evidence="14"/>
<comment type="subcellular location">
    <subcellularLocation>
        <location evidence="1">Membrane</location>
        <topology evidence="1">Multi-pass membrane protein</topology>
    </subcellularLocation>
</comment>
<evidence type="ECO:0000256" key="4">
    <source>
        <dbReference type="ARBA" id="ARBA00010815"/>
    </source>
</evidence>
<evidence type="ECO:0000256" key="8">
    <source>
        <dbReference type="ARBA" id="ARBA00022691"/>
    </source>
</evidence>
<dbReference type="Proteomes" id="UP000323386">
    <property type="component" value="Unassembled WGS sequence"/>
</dbReference>
<feature type="transmembrane region" description="Helical" evidence="15">
    <location>
        <begin position="229"/>
        <end position="250"/>
    </location>
</feature>
<organism evidence="16 17">
    <name type="scientific">Pseudozyma flocculosa</name>
    <dbReference type="NCBI Taxonomy" id="84751"/>
    <lineage>
        <taxon>Eukaryota</taxon>
        <taxon>Fungi</taxon>
        <taxon>Dikarya</taxon>
        <taxon>Basidiomycota</taxon>
        <taxon>Ustilaginomycotina</taxon>
        <taxon>Ustilaginomycetes</taxon>
        <taxon>Ustilaginales</taxon>
        <taxon>Ustilaginaceae</taxon>
        <taxon>Pseudozyma</taxon>
    </lineage>
</organism>
<accession>A0A5C3F8S1</accession>
<keyword evidence="13 15" id="KW-0472">Membrane</keyword>
<evidence type="ECO:0000256" key="5">
    <source>
        <dbReference type="ARBA" id="ARBA00022516"/>
    </source>
</evidence>
<evidence type="ECO:0000256" key="14">
    <source>
        <dbReference type="ARBA" id="ARBA00039020"/>
    </source>
</evidence>
<protein>
    <recommendedName>
        <fullName evidence="14">sphingolipid C(9)-methyltransferase</fullName>
        <ecNumber evidence="14">2.1.1.317</ecNumber>
    </recommendedName>
</protein>
<name>A0A5C3F8S1_9BASI</name>
<evidence type="ECO:0000256" key="9">
    <source>
        <dbReference type="ARBA" id="ARBA00022692"/>
    </source>
</evidence>
<dbReference type="InterPro" id="IPR029063">
    <property type="entry name" value="SAM-dependent_MTases_sf"/>
</dbReference>
<comment type="similarity">
    <text evidence="4">Belongs to the CFA/CMAS family.</text>
</comment>
<feature type="transmembrane region" description="Helical" evidence="15">
    <location>
        <begin position="202"/>
        <end position="222"/>
    </location>
</feature>
<dbReference type="EMBL" id="OOIP01000016">
    <property type="protein sequence ID" value="SPO39749.1"/>
    <property type="molecule type" value="Genomic_DNA"/>
</dbReference>
<keyword evidence="11 15" id="KW-1133">Transmembrane helix</keyword>
<evidence type="ECO:0000256" key="1">
    <source>
        <dbReference type="ARBA" id="ARBA00004141"/>
    </source>
</evidence>
<evidence type="ECO:0000313" key="17">
    <source>
        <dbReference type="Proteomes" id="UP000323386"/>
    </source>
</evidence>
<dbReference type="GO" id="GO:0008168">
    <property type="term" value="F:methyltransferase activity"/>
    <property type="evidence" value="ECO:0007669"/>
    <property type="project" value="UniProtKB-KW"/>
</dbReference>
<reference evidence="16 17" key="1">
    <citation type="submission" date="2018-03" db="EMBL/GenBank/DDBJ databases">
        <authorList>
            <person name="Guldener U."/>
        </authorList>
    </citation>
    <scope>NUCLEOTIDE SEQUENCE [LARGE SCALE GENOMIC DNA]</scope>
    <source>
        <strain evidence="16 17">DAOM196992</strain>
    </source>
</reference>
<dbReference type="GO" id="GO:0032259">
    <property type="term" value="P:methylation"/>
    <property type="evidence" value="ECO:0007669"/>
    <property type="project" value="UniProtKB-KW"/>
</dbReference>
<evidence type="ECO:0000256" key="6">
    <source>
        <dbReference type="ARBA" id="ARBA00022603"/>
    </source>
</evidence>
<evidence type="ECO:0000256" key="7">
    <source>
        <dbReference type="ARBA" id="ARBA00022679"/>
    </source>
</evidence>
<gene>
    <name evidence="16" type="ORF">PSFLO_05230</name>
</gene>
<dbReference type="Gene3D" id="3.40.50.150">
    <property type="entry name" value="Vaccinia Virus protein VP39"/>
    <property type="match status" value="1"/>
</dbReference>
<dbReference type="InterPro" id="IPR052290">
    <property type="entry name" value="Sphingo_C9-MT"/>
</dbReference>
<dbReference type="SUPFAM" id="SSF53335">
    <property type="entry name" value="S-adenosyl-L-methionine-dependent methyltransferases"/>
    <property type="match status" value="1"/>
</dbReference>
<keyword evidence="10" id="KW-0746">Sphingolipid metabolism</keyword>
<proteinExistence type="inferred from homology"/>
<comment type="pathway">
    <text evidence="3">Sphingolipid metabolism.</text>
</comment>
<keyword evidence="7" id="KW-0808">Transferase</keyword>
<dbReference type="AlphaFoldDB" id="A0A5C3F8S1"/>
<comment type="pathway">
    <text evidence="2">Lipid metabolism; sphingolipid metabolism.</text>
</comment>
<dbReference type="CDD" id="cd02440">
    <property type="entry name" value="AdoMet_MTases"/>
    <property type="match status" value="1"/>
</dbReference>
<keyword evidence="9 15" id="KW-0812">Transmembrane</keyword>
<evidence type="ECO:0000256" key="11">
    <source>
        <dbReference type="ARBA" id="ARBA00022989"/>
    </source>
</evidence>
<keyword evidence="12" id="KW-0443">Lipid metabolism</keyword>
<evidence type="ECO:0000256" key="3">
    <source>
        <dbReference type="ARBA" id="ARBA00004991"/>
    </source>
</evidence>
<evidence type="ECO:0000256" key="10">
    <source>
        <dbReference type="ARBA" id="ARBA00022919"/>
    </source>
</evidence>
<dbReference type="GO" id="GO:0006665">
    <property type="term" value="P:sphingolipid metabolic process"/>
    <property type="evidence" value="ECO:0007669"/>
    <property type="project" value="UniProtKB-KW"/>
</dbReference>
<dbReference type="GO" id="GO:0016020">
    <property type="term" value="C:membrane"/>
    <property type="evidence" value="ECO:0007669"/>
    <property type="project" value="UniProtKB-SubCell"/>
</dbReference>